<protein>
    <recommendedName>
        <fullName evidence="6">Ribosomal RNA small subunit methyltransferase I</fullName>
        <ecNumber evidence="6">2.1.1.198</ecNumber>
    </recommendedName>
    <alternativeName>
        <fullName evidence="6">16S rRNA 2'-O-ribose C1402 methyltransferase</fullName>
    </alternativeName>
    <alternativeName>
        <fullName evidence="6">rRNA (cytidine-2'-O-)-methyltransferase RsmI</fullName>
    </alternativeName>
</protein>
<comment type="subcellular location">
    <subcellularLocation>
        <location evidence="6">Cytoplasm</location>
    </subcellularLocation>
</comment>
<organism evidence="8">
    <name type="scientific">Caldicellulosiruptor owensensis</name>
    <dbReference type="NCBI Taxonomy" id="55205"/>
    <lineage>
        <taxon>Bacteria</taxon>
        <taxon>Bacillati</taxon>
        <taxon>Bacillota</taxon>
        <taxon>Bacillota incertae sedis</taxon>
        <taxon>Caldicellulosiruptorales</taxon>
        <taxon>Caldicellulosiruptoraceae</taxon>
        <taxon>Caldicellulosiruptor</taxon>
    </lineage>
</organism>
<comment type="similarity">
    <text evidence="6">Belongs to the methyltransferase superfamily. RsmI family.</text>
</comment>
<dbReference type="FunFam" id="3.40.1010.10:FF:000002">
    <property type="entry name" value="Ribosomal RNA small subunit methyltransferase I"/>
    <property type="match status" value="1"/>
</dbReference>
<keyword evidence="2 6" id="KW-0698">rRNA processing</keyword>
<dbReference type="PROSITE" id="PS01296">
    <property type="entry name" value="RSMI"/>
    <property type="match status" value="1"/>
</dbReference>
<dbReference type="NCBIfam" id="TIGR00096">
    <property type="entry name" value="16S rRNA (cytidine(1402)-2'-O)-methyltransferase"/>
    <property type="match status" value="1"/>
</dbReference>
<keyword evidence="4 6" id="KW-0808">Transferase</keyword>
<dbReference type="InterPro" id="IPR035996">
    <property type="entry name" value="4pyrrol_Methylase_sf"/>
</dbReference>
<dbReference type="CDD" id="cd11648">
    <property type="entry name" value="RsmI"/>
    <property type="match status" value="1"/>
</dbReference>
<dbReference type="EMBL" id="DRUZ01000033">
    <property type="protein sequence ID" value="HHS01402.1"/>
    <property type="molecule type" value="Genomic_DNA"/>
</dbReference>
<evidence type="ECO:0000256" key="5">
    <source>
        <dbReference type="ARBA" id="ARBA00022691"/>
    </source>
</evidence>
<dbReference type="GO" id="GO:0005737">
    <property type="term" value="C:cytoplasm"/>
    <property type="evidence" value="ECO:0007669"/>
    <property type="project" value="UniProtKB-SubCell"/>
</dbReference>
<evidence type="ECO:0000256" key="1">
    <source>
        <dbReference type="ARBA" id="ARBA00022490"/>
    </source>
</evidence>
<comment type="catalytic activity">
    <reaction evidence="6">
        <text>cytidine(1402) in 16S rRNA + S-adenosyl-L-methionine = 2'-O-methylcytidine(1402) in 16S rRNA + S-adenosyl-L-homocysteine + H(+)</text>
        <dbReference type="Rhea" id="RHEA:42924"/>
        <dbReference type="Rhea" id="RHEA-COMP:10285"/>
        <dbReference type="Rhea" id="RHEA-COMP:10286"/>
        <dbReference type="ChEBI" id="CHEBI:15378"/>
        <dbReference type="ChEBI" id="CHEBI:57856"/>
        <dbReference type="ChEBI" id="CHEBI:59789"/>
        <dbReference type="ChEBI" id="CHEBI:74495"/>
        <dbReference type="ChEBI" id="CHEBI:82748"/>
        <dbReference type="EC" id="2.1.1.198"/>
    </reaction>
</comment>
<dbReference type="HAMAP" id="MF_01877">
    <property type="entry name" value="16SrRNA_methyltr_I"/>
    <property type="match status" value="1"/>
</dbReference>
<dbReference type="Pfam" id="PF00590">
    <property type="entry name" value="TP_methylase"/>
    <property type="match status" value="1"/>
</dbReference>
<dbReference type="SUPFAM" id="SSF53790">
    <property type="entry name" value="Tetrapyrrole methylase"/>
    <property type="match status" value="1"/>
</dbReference>
<evidence type="ECO:0000259" key="7">
    <source>
        <dbReference type="Pfam" id="PF00590"/>
    </source>
</evidence>
<sequence>MSGKLFIVGTPIGNLDDMSKRAIDTLNLADFIACEDTRVTIKLLNHFGIKKKLVSFHEFSPKEKEEKIIHELKSGKKIALVSDAGMPLISDPGYELVRRCIEEGIDVTVVPGPSAFVCALVLSGQNTYSFVFEGFLPKNKRAKREKLESLKYEKRTLIFYEAPHKLLDTLCQMAEIFGVDREISIVKEITKVHESIMLTTLGNAVEFFKQNPPKGEYVLVVRGYEDNKEKTRDDNVEFIKEKLREKLFQGFSKKEAAKMVADELNLPKNKVYKIMVESREF</sequence>
<dbReference type="PANTHER" id="PTHR46111:SF1">
    <property type="entry name" value="RIBOSOMAL RNA SMALL SUBUNIT METHYLTRANSFERASE I"/>
    <property type="match status" value="1"/>
</dbReference>
<dbReference type="InterPro" id="IPR008189">
    <property type="entry name" value="rRNA_ssu_MeTfrase_I"/>
</dbReference>
<dbReference type="FunFam" id="3.30.950.10:FF:000002">
    <property type="entry name" value="Ribosomal RNA small subunit methyltransferase I"/>
    <property type="match status" value="1"/>
</dbReference>
<evidence type="ECO:0000256" key="4">
    <source>
        <dbReference type="ARBA" id="ARBA00022679"/>
    </source>
</evidence>
<keyword evidence="1 6" id="KW-0963">Cytoplasm</keyword>
<accession>A0A7C5V531</accession>
<dbReference type="PIRSF" id="PIRSF005917">
    <property type="entry name" value="MTase_YraL"/>
    <property type="match status" value="1"/>
</dbReference>
<keyword evidence="3 6" id="KW-0489">Methyltransferase</keyword>
<name>A0A7C5V531_9FIRM</name>
<dbReference type="InterPro" id="IPR018063">
    <property type="entry name" value="SAM_MeTrfase_RsmI_CS"/>
</dbReference>
<dbReference type="Gene3D" id="3.40.1010.10">
    <property type="entry name" value="Cobalt-precorrin-4 Transmethylase, Domain 1"/>
    <property type="match status" value="1"/>
</dbReference>
<dbReference type="InterPro" id="IPR014776">
    <property type="entry name" value="4pyrrole_Mease_sub2"/>
</dbReference>
<keyword evidence="5 6" id="KW-0949">S-adenosyl-L-methionine</keyword>
<dbReference type="InterPro" id="IPR000878">
    <property type="entry name" value="4pyrrol_Mease"/>
</dbReference>
<evidence type="ECO:0000313" key="8">
    <source>
        <dbReference type="EMBL" id="HHS01402.1"/>
    </source>
</evidence>
<evidence type="ECO:0000256" key="2">
    <source>
        <dbReference type="ARBA" id="ARBA00022552"/>
    </source>
</evidence>
<dbReference type="GO" id="GO:0070677">
    <property type="term" value="F:rRNA (cytosine-2'-O-)-methyltransferase activity"/>
    <property type="evidence" value="ECO:0007669"/>
    <property type="project" value="UniProtKB-UniRule"/>
</dbReference>
<dbReference type="AlphaFoldDB" id="A0A7C5V531"/>
<comment type="caution">
    <text evidence="8">The sequence shown here is derived from an EMBL/GenBank/DDBJ whole genome shotgun (WGS) entry which is preliminary data.</text>
</comment>
<dbReference type="Gene3D" id="3.30.950.10">
    <property type="entry name" value="Methyltransferase, Cobalt-precorrin-4 Transmethylase, Domain 2"/>
    <property type="match status" value="1"/>
</dbReference>
<reference evidence="8" key="1">
    <citation type="journal article" date="2020" name="mSystems">
        <title>Genome- and Community-Level Interaction Insights into Carbon Utilization and Element Cycling Functions of Hydrothermarchaeota in Hydrothermal Sediment.</title>
        <authorList>
            <person name="Zhou Z."/>
            <person name="Liu Y."/>
            <person name="Xu W."/>
            <person name="Pan J."/>
            <person name="Luo Z.H."/>
            <person name="Li M."/>
        </authorList>
    </citation>
    <scope>NUCLEOTIDE SEQUENCE [LARGE SCALE GENOMIC DNA]</scope>
    <source>
        <strain evidence="8">SpSt-102</strain>
    </source>
</reference>
<proteinExistence type="inferred from homology"/>
<dbReference type="PANTHER" id="PTHR46111">
    <property type="entry name" value="RIBOSOMAL RNA SMALL SUBUNIT METHYLTRANSFERASE I"/>
    <property type="match status" value="1"/>
</dbReference>
<comment type="function">
    <text evidence="6">Catalyzes the 2'-O-methylation of the ribose of cytidine 1402 (C1402) in 16S rRNA.</text>
</comment>
<feature type="domain" description="Tetrapyrrole methylase" evidence="7">
    <location>
        <begin position="4"/>
        <end position="203"/>
    </location>
</feature>
<evidence type="ECO:0000256" key="6">
    <source>
        <dbReference type="HAMAP-Rule" id="MF_01877"/>
    </source>
</evidence>
<dbReference type="EC" id="2.1.1.198" evidence="6"/>
<evidence type="ECO:0000256" key="3">
    <source>
        <dbReference type="ARBA" id="ARBA00022603"/>
    </source>
</evidence>
<gene>
    <name evidence="6 8" type="primary">rsmI</name>
    <name evidence="8" type="ORF">ENL71_02545</name>
</gene>
<dbReference type="InterPro" id="IPR014777">
    <property type="entry name" value="4pyrrole_Mease_sub1"/>
</dbReference>